<dbReference type="CDD" id="cd07505">
    <property type="entry name" value="HAD_BPGM-like"/>
    <property type="match status" value="1"/>
</dbReference>
<organism evidence="1 2">
    <name type="scientific">Microbacterium thalassium</name>
    <dbReference type="NCBI Taxonomy" id="362649"/>
    <lineage>
        <taxon>Bacteria</taxon>
        <taxon>Bacillati</taxon>
        <taxon>Actinomycetota</taxon>
        <taxon>Actinomycetes</taxon>
        <taxon>Micrococcales</taxon>
        <taxon>Microbacteriaceae</taxon>
        <taxon>Microbacterium</taxon>
    </lineage>
</organism>
<dbReference type="PANTHER" id="PTHR18901">
    <property type="entry name" value="2-DEOXYGLUCOSE-6-PHOSPHATE PHOSPHATASE 2"/>
    <property type="match status" value="1"/>
</dbReference>
<proteinExistence type="predicted"/>
<dbReference type="SFLD" id="SFLDS00003">
    <property type="entry name" value="Haloacid_Dehalogenase"/>
    <property type="match status" value="1"/>
</dbReference>
<sequence>MPGPAPTVAVLWDMDGVLVDSEPLLFEAERLTFAPYGIDLTLEQKKPFIGLGGHEIMAKMADAFGVDADSGDLGEAKLGHVVDLLGAVTGFAPTTALVRSLAARGIPMAVASGSSPEMIQTALTAVGLAEHLPTRVSVLEVERGKPAPDVFLAAADRLGVAPERCVVIEDAVPGVLAAKDAGMRCIAIPYVTDPWDDRFDVADLVVRGGMAAADPNALLDWITARSRRTAGATSLVRR</sequence>
<dbReference type="RefSeq" id="WP_184749444.1">
    <property type="nucleotide sequence ID" value="NZ_BAAAJR010000003.1"/>
</dbReference>
<keyword evidence="2" id="KW-1185">Reference proteome</keyword>
<protein>
    <submittedName>
        <fullName evidence="1">Beta-phosphoglucomutase-like phosphatase (HAD superfamily)</fullName>
    </submittedName>
</protein>
<dbReference type="InterPro" id="IPR036412">
    <property type="entry name" value="HAD-like_sf"/>
</dbReference>
<evidence type="ECO:0000313" key="1">
    <source>
        <dbReference type="EMBL" id="MBB6390191.1"/>
    </source>
</evidence>
<dbReference type="SUPFAM" id="SSF56784">
    <property type="entry name" value="HAD-like"/>
    <property type="match status" value="1"/>
</dbReference>
<dbReference type="NCBIfam" id="TIGR01509">
    <property type="entry name" value="HAD-SF-IA-v3"/>
    <property type="match status" value="1"/>
</dbReference>
<dbReference type="AlphaFoldDB" id="A0A7X0FNF2"/>
<dbReference type="Gene3D" id="3.40.50.1000">
    <property type="entry name" value="HAD superfamily/HAD-like"/>
    <property type="match status" value="1"/>
</dbReference>
<accession>A0A7X0FNF2</accession>
<comment type="caution">
    <text evidence="1">The sequence shown here is derived from an EMBL/GenBank/DDBJ whole genome shotgun (WGS) entry which is preliminary data.</text>
</comment>
<name>A0A7X0FNF2_9MICO</name>
<evidence type="ECO:0000313" key="2">
    <source>
        <dbReference type="Proteomes" id="UP000537775"/>
    </source>
</evidence>
<reference evidence="1 2" key="1">
    <citation type="submission" date="2020-08" db="EMBL/GenBank/DDBJ databases">
        <title>Sequencing the genomes of 1000 actinobacteria strains.</title>
        <authorList>
            <person name="Klenk H.-P."/>
        </authorList>
    </citation>
    <scope>NUCLEOTIDE SEQUENCE [LARGE SCALE GENOMIC DNA]</scope>
    <source>
        <strain evidence="1 2">DSM 12511</strain>
    </source>
</reference>
<dbReference type="PRINTS" id="PR00413">
    <property type="entry name" value="HADHALOGNASE"/>
</dbReference>
<dbReference type="Proteomes" id="UP000537775">
    <property type="component" value="Unassembled WGS sequence"/>
</dbReference>
<dbReference type="InterPro" id="IPR023214">
    <property type="entry name" value="HAD_sf"/>
</dbReference>
<gene>
    <name evidence="1" type="ORF">HD594_000504</name>
</gene>
<dbReference type="PANTHER" id="PTHR18901:SF38">
    <property type="entry name" value="PSEUDOURIDINE-5'-PHOSPHATASE"/>
    <property type="match status" value="1"/>
</dbReference>
<dbReference type="InterPro" id="IPR006439">
    <property type="entry name" value="HAD-SF_hydro_IA"/>
</dbReference>
<dbReference type="Gene3D" id="1.10.150.240">
    <property type="entry name" value="Putative phosphatase, domain 2"/>
    <property type="match status" value="1"/>
</dbReference>
<dbReference type="SFLD" id="SFLDG01129">
    <property type="entry name" value="C1.5:_HAD__Beta-PGM__Phosphata"/>
    <property type="match status" value="1"/>
</dbReference>
<dbReference type="InterPro" id="IPR023198">
    <property type="entry name" value="PGP-like_dom2"/>
</dbReference>
<dbReference type="Pfam" id="PF00702">
    <property type="entry name" value="Hydrolase"/>
    <property type="match status" value="1"/>
</dbReference>
<dbReference type="EMBL" id="JACHML010000001">
    <property type="protein sequence ID" value="MBB6390191.1"/>
    <property type="molecule type" value="Genomic_DNA"/>
</dbReference>